<comment type="domain">
    <text evidence="7">The N-terminal zinc finger binds to poly(A) RNA.</text>
</comment>
<feature type="region of interest" description="Knob domain" evidence="7">
    <location>
        <begin position="483"/>
        <end position="576"/>
    </location>
</feature>
<dbReference type="Proteomes" id="UP000033140">
    <property type="component" value="Unassembled WGS sequence"/>
</dbReference>
<comment type="domain">
    <text evidence="7">The pseudokinase domain, the coiled-coil (CC), and C-terminal knob domain (CK) form a structural unit (PKC) that forms an extensive high-affinity interaction surface for PAN2.</text>
</comment>
<feature type="binding site" evidence="7">
    <location>
        <position position="235"/>
    </location>
    <ligand>
        <name>ATP</name>
        <dbReference type="ChEBI" id="CHEBI:30616"/>
    </ligand>
</feature>
<dbReference type="InterPro" id="IPR041332">
    <property type="entry name" value="Pan3_CK"/>
</dbReference>
<keyword evidence="11" id="KW-1185">Reference proteome</keyword>
<dbReference type="Gene3D" id="1.10.510.10">
    <property type="entry name" value="Transferase(Phosphotransferase) domain 1"/>
    <property type="match status" value="1"/>
</dbReference>
<dbReference type="GO" id="GO:0006397">
    <property type="term" value="P:mRNA processing"/>
    <property type="evidence" value="ECO:0007669"/>
    <property type="project" value="UniProtKB-KW"/>
</dbReference>
<evidence type="ECO:0000313" key="10">
    <source>
        <dbReference type="EMBL" id="GAO45943.1"/>
    </source>
</evidence>
<reference evidence="10 11" key="3">
    <citation type="journal article" date="2015" name="Genome Announc.">
        <title>Draft Genome Sequence of the Archiascomycetous Yeast Saitoella complicata.</title>
        <authorList>
            <person name="Yamauchi K."/>
            <person name="Kondo S."/>
            <person name="Hamamoto M."/>
            <person name="Takahashi Y."/>
            <person name="Ogura Y."/>
            <person name="Hayashi T."/>
            <person name="Nishida H."/>
        </authorList>
    </citation>
    <scope>NUCLEOTIDE SEQUENCE [LARGE SCALE GENOMIC DNA]</scope>
    <source>
        <strain evidence="10 11">NRRL Y-17804</strain>
    </source>
</reference>
<evidence type="ECO:0000256" key="6">
    <source>
        <dbReference type="ARBA" id="ARBA00023054"/>
    </source>
</evidence>
<dbReference type="InterPro" id="IPR011009">
    <property type="entry name" value="Kinase-like_dom_sf"/>
</dbReference>
<comment type="subunit">
    <text evidence="7">Homodimer. Forms a heterotrimer with a catalytic subunit PAN2 to form the poly(A)-nuclease (PAN) deadenylation complex. Interacts (via PAM-2 motif) with poly(A)-binding protein PAB1 (via PABC domain), conferring substrate specificity of the enzyme complex.</text>
</comment>
<feature type="region of interest" description="Disordered" evidence="8">
    <location>
        <begin position="1"/>
        <end position="43"/>
    </location>
</feature>
<feature type="coiled-coil region" evidence="7">
    <location>
        <begin position="444"/>
        <end position="482"/>
    </location>
</feature>
<keyword evidence="2 7" id="KW-0963">Cytoplasm</keyword>
<keyword evidence="4 7" id="KW-0547">Nucleotide-binding</keyword>
<dbReference type="PANTHER" id="PTHR12272:SF11">
    <property type="entry name" value="PAN2-PAN3 DEADENYLATION COMPLEX SUBUNIT PAN3"/>
    <property type="match status" value="1"/>
</dbReference>
<keyword evidence="3 7" id="KW-0507">mRNA processing</keyword>
<protein>
    <recommendedName>
        <fullName evidence="7">PAN2-PAN3 deadenylation complex subunit PAN3</fullName>
    </recommendedName>
    <alternativeName>
        <fullName evidence="7">PAB1P-dependent poly(A)-specific ribonuclease</fullName>
    </alternativeName>
    <alternativeName>
        <fullName evidence="7">Poly(A)-nuclease deadenylation complex subunit 3</fullName>
        <shortName evidence="7">PAN deadenylation complex subunit 3</shortName>
    </alternativeName>
</protein>
<dbReference type="GO" id="GO:0005524">
    <property type="term" value="F:ATP binding"/>
    <property type="evidence" value="ECO:0007669"/>
    <property type="project" value="UniProtKB-UniRule"/>
</dbReference>
<dbReference type="FunFam" id="1.10.287.3700:FF:000001">
    <property type="entry name" value="PAN2-PAN3 deadenylation complex subunit PAN3"/>
    <property type="match status" value="1"/>
</dbReference>
<dbReference type="Pfam" id="PF18101">
    <property type="entry name" value="Pan3_CK"/>
    <property type="match status" value="1"/>
</dbReference>
<evidence type="ECO:0000256" key="2">
    <source>
        <dbReference type="ARBA" id="ARBA00022490"/>
    </source>
</evidence>
<evidence type="ECO:0000256" key="4">
    <source>
        <dbReference type="ARBA" id="ARBA00022741"/>
    </source>
</evidence>
<organism evidence="10 11">
    <name type="scientific">Saitoella complicata (strain BCRC 22490 / CBS 7301 / JCM 7358 / NBRC 10748 / NRRL Y-17804)</name>
    <dbReference type="NCBI Taxonomy" id="698492"/>
    <lineage>
        <taxon>Eukaryota</taxon>
        <taxon>Fungi</taxon>
        <taxon>Dikarya</taxon>
        <taxon>Ascomycota</taxon>
        <taxon>Taphrinomycotina</taxon>
        <taxon>Taphrinomycotina incertae sedis</taxon>
        <taxon>Saitoella</taxon>
    </lineage>
</organism>
<comment type="caution">
    <text evidence="10">The sequence shown here is derived from an EMBL/GenBank/DDBJ whole genome shotgun (WGS) entry which is preliminary data.</text>
</comment>
<comment type="caution">
    <text evidence="7">Lacks conserved residue(s) required for the propagation of feature annotation.</text>
</comment>
<dbReference type="EMBL" id="BACD03000001">
    <property type="protein sequence ID" value="GAO45943.1"/>
    <property type="molecule type" value="Genomic_DNA"/>
</dbReference>
<keyword evidence="6 7" id="KW-0175">Coiled coil</keyword>
<comment type="similarity">
    <text evidence="7">Belongs to the protein kinase superfamily. PAN3 family.</text>
</comment>
<evidence type="ECO:0000313" key="11">
    <source>
        <dbReference type="Proteomes" id="UP000033140"/>
    </source>
</evidence>
<feature type="binding site" evidence="7">
    <location>
        <begin position="345"/>
        <end position="346"/>
    </location>
    <ligand>
        <name>ATP</name>
        <dbReference type="ChEBI" id="CHEBI:30616"/>
    </ligand>
</feature>
<feature type="binding site" evidence="7">
    <location>
        <begin position="284"/>
        <end position="291"/>
    </location>
    <ligand>
        <name>ATP</name>
        <dbReference type="ChEBI" id="CHEBI:30616"/>
    </ligand>
</feature>
<dbReference type="SUPFAM" id="SSF56112">
    <property type="entry name" value="Protein kinase-like (PK-like)"/>
    <property type="match status" value="1"/>
</dbReference>
<dbReference type="Gene3D" id="1.10.287.3700">
    <property type="match status" value="1"/>
</dbReference>
<evidence type="ECO:0000256" key="3">
    <source>
        <dbReference type="ARBA" id="ARBA00022664"/>
    </source>
</evidence>
<dbReference type="STRING" id="698492.A0A0E9N824"/>
<dbReference type="GO" id="GO:0000932">
    <property type="term" value="C:P-body"/>
    <property type="evidence" value="ECO:0007669"/>
    <property type="project" value="TreeGrafter"/>
</dbReference>
<dbReference type="FunFam" id="1.20.5.5160:FF:000002">
    <property type="entry name" value="PAN2-PAN3 deadenylation complex subunit PAN3"/>
    <property type="match status" value="1"/>
</dbReference>
<evidence type="ECO:0000256" key="8">
    <source>
        <dbReference type="SAM" id="MobiDB-lite"/>
    </source>
</evidence>
<dbReference type="GO" id="GO:0000289">
    <property type="term" value="P:nuclear-transcribed mRNA poly(A) tail shortening"/>
    <property type="evidence" value="ECO:0007669"/>
    <property type="project" value="UniProtKB-UniRule"/>
</dbReference>
<gene>
    <name evidence="7" type="primary">PAN3</name>
    <name evidence="10" type="ORF">G7K_0188-t1</name>
</gene>
<name>A0A0E9N824_SAICN</name>
<keyword evidence="5 7" id="KW-0067">ATP-binding</keyword>
<accession>A0A0E9N824</accession>
<feature type="compositionally biased region" description="Polar residues" evidence="8">
    <location>
        <begin position="8"/>
        <end position="17"/>
    </location>
</feature>
<dbReference type="InterPro" id="IPR030844">
    <property type="entry name" value="PAN3"/>
</dbReference>
<dbReference type="AlphaFoldDB" id="A0A0E9N824"/>
<comment type="subcellular location">
    <subcellularLocation>
        <location evidence="1 7">Cytoplasm</location>
    </subcellularLocation>
</comment>
<evidence type="ECO:0000256" key="7">
    <source>
        <dbReference type="HAMAP-Rule" id="MF_03181"/>
    </source>
</evidence>
<evidence type="ECO:0000256" key="5">
    <source>
        <dbReference type="ARBA" id="ARBA00022840"/>
    </source>
</evidence>
<dbReference type="HAMAP" id="MF_03181">
    <property type="entry name" value="PAN3"/>
    <property type="match status" value="1"/>
</dbReference>
<dbReference type="Gene3D" id="1.20.5.5160">
    <property type="match status" value="1"/>
</dbReference>
<evidence type="ECO:0000259" key="9">
    <source>
        <dbReference type="Pfam" id="PF18101"/>
    </source>
</evidence>
<dbReference type="GO" id="GO:0008143">
    <property type="term" value="F:poly(A) binding"/>
    <property type="evidence" value="ECO:0007669"/>
    <property type="project" value="TreeGrafter"/>
</dbReference>
<sequence>MFNHDANKQQTSQQSPVPSRPETPKKLKIDSPMFQPASPLKSTASLARDAPVFVPKTQQSSMVALAPEFKPGQDFIGGADSATSFAASSVPAPEFTQQMSQMSMDPSQVYSAPPDNMNPYANPSASMYYQPSMQPYQPLQYHLYAAQPPHRSDLLPYQRTIHGFFLSDNIREELQRKSAATLQTIGDLNLPRSVHVYHSLVPLDTKREKDTRVFGYPSWVYKAFSGTTGKTYALRRIEGFRLVKEQAIGLIEQWRRVTNASIVTVHEAFTTKAFGDNSIVFAYDFHPLSTTLYDTHFGPSPRYVAKYEGQAAVPEKVIWSYITQITSALRTIHAAGLAARCIDPTKILMTSKMRIRLNCLGIVDVLAYDTGGTLEEWQQDDLLQLGRLIVSIACGSPLAANDFPSAVDFISRHYSVELKDIIVYLISKPSPTKTISEIVTLIADHTIQDFNSALHFNDNIEAALARELENGRIARLLTKLGFINERPEYDHDPQWSETGDRYLIKLFRDYVFHQVDEQGNPVVDMAHVLSCLNKLDVGSDEKVMLVSRDEQSCLVLSYREIKSCIEVAFSQLSKKR</sequence>
<comment type="function">
    <text evidence="7">Regulatory subunit of the poly(A)-nuclease (PAN) deadenylation complex, one of two cytoplasmic mRNA deadenylases involved in mRNA turnover. PAN specifically shortens poly(A) tails of RNA and the activity is stimulated by poly(A)-binding protein PAB1. PAN deadenylation is followed by rapid degradation of the shortened mRNA tails by the CCR4-NOT complex. Deadenylated mRNAs are then degraded by two alternative mechanisms, namely exosome-mediated 3'-5' exonucleolytic degradation, or deadenlyation-dependent mRNA decaping and subsequent 5'-3' exonucleolytic degradation by XRN1. May also be involved in post-transcriptional maturation of mRNA poly(A) tails. PAN3 acts as a positive regulator for PAN activity, recruiting the catalytic subunit PAN2 to mRNA via its interaction with RNA and with PAB1.</text>
</comment>
<evidence type="ECO:0000256" key="1">
    <source>
        <dbReference type="ARBA" id="ARBA00004496"/>
    </source>
</evidence>
<dbReference type="PANTHER" id="PTHR12272">
    <property type="entry name" value="DEADENYLATION COMPLEX SUBUNIT PAN3"/>
    <property type="match status" value="1"/>
</dbReference>
<dbReference type="OMA" id="YVFHSVD"/>
<dbReference type="GO" id="GO:0031251">
    <property type="term" value="C:PAN complex"/>
    <property type="evidence" value="ECO:0007669"/>
    <property type="project" value="UniProtKB-UniRule"/>
</dbReference>
<comment type="domain">
    <text evidence="7">Contains a pseudokinase domain. The protein kinase domain is predicted to be catalytically inactive because some of the residues important for catalytic activity are substituted and it lacks the equivalent of the binding site for a peptide substrate. However, it has retained an ATP-binding site and ATP-binding is required for mRNA degradation, stimulating the activity of the PAN2 nuclease in vitro. The nucleotide-binding site is juxtaposed to the RNase active site of PAN2 in the complex and may actually bind nucleosides of a poly(A) RNA rather than ATP, feeding the poly(A)-tail to the active site of the deadenylase and thus increasing the efficiency with which this distributive enzyme degrades oligo(A) RNAs.</text>
</comment>
<reference evidence="10 11" key="2">
    <citation type="journal article" date="2014" name="J. Gen. Appl. Microbiol.">
        <title>The early diverging ascomycetous budding yeast Saitoella complicata has three histone deacetylases belonging to the Clr6, Hos2, and Rpd3 lineages.</title>
        <authorList>
            <person name="Nishida H."/>
            <person name="Matsumoto T."/>
            <person name="Kondo S."/>
            <person name="Hamamoto M."/>
            <person name="Yoshikawa H."/>
        </authorList>
    </citation>
    <scope>NUCLEOTIDE SEQUENCE [LARGE SCALE GENOMIC DNA]</scope>
    <source>
        <strain evidence="10 11">NRRL Y-17804</strain>
    </source>
</reference>
<proteinExistence type="inferred from homology"/>
<feature type="domain" description="Pan3 C-terminal knob" evidence="9">
    <location>
        <begin position="435"/>
        <end position="572"/>
    </location>
</feature>
<reference evidence="10 11" key="1">
    <citation type="journal article" date="2011" name="J. Gen. Appl. Microbiol.">
        <title>Draft genome sequencing of the enigmatic yeast Saitoella complicata.</title>
        <authorList>
            <person name="Nishida H."/>
            <person name="Hamamoto M."/>
            <person name="Sugiyama J."/>
        </authorList>
    </citation>
    <scope>NUCLEOTIDE SEQUENCE [LARGE SCALE GENOMIC DNA]</scope>
    <source>
        <strain evidence="10 11">NRRL Y-17804</strain>
    </source>
</reference>